<dbReference type="Proteomes" id="UP001642464">
    <property type="component" value="Unassembled WGS sequence"/>
</dbReference>
<accession>A0ABP0NX24</accession>
<gene>
    <name evidence="1" type="ORF">SCF082_LOCUS34436</name>
</gene>
<dbReference type="EMBL" id="CAXAMM010031569">
    <property type="protein sequence ID" value="CAK9068352.1"/>
    <property type="molecule type" value="Genomic_DNA"/>
</dbReference>
<organism evidence="1 2">
    <name type="scientific">Durusdinium trenchii</name>
    <dbReference type="NCBI Taxonomy" id="1381693"/>
    <lineage>
        <taxon>Eukaryota</taxon>
        <taxon>Sar</taxon>
        <taxon>Alveolata</taxon>
        <taxon>Dinophyceae</taxon>
        <taxon>Suessiales</taxon>
        <taxon>Symbiodiniaceae</taxon>
        <taxon>Durusdinium</taxon>
    </lineage>
</organism>
<protein>
    <submittedName>
        <fullName evidence="1">Uncharacterized protein</fullName>
    </submittedName>
</protein>
<name>A0ABP0NX24_9DINO</name>
<evidence type="ECO:0000313" key="2">
    <source>
        <dbReference type="Proteomes" id="UP001642464"/>
    </source>
</evidence>
<reference evidence="1 2" key="1">
    <citation type="submission" date="2024-02" db="EMBL/GenBank/DDBJ databases">
        <authorList>
            <person name="Chen Y."/>
            <person name="Shah S."/>
            <person name="Dougan E. K."/>
            <person name="Thang M."/>
            <person name="Chan C."/>
        </authorList>
    </citation>
    <scope>NUCLEOTIDE SEQUENCE [LARGE SCALE GENOMIC DNA]</scope>
</reference>
<evidence type="ECO:0000313" key="1">
    <source>
        <dbReference type="EMBL" id="CAK9068352.1"/>
    </source>
</evidence>
<keyword evidence="2" id="KW-1185">Reference proteome</keyword>
<comment type="caution">
    <text evidence="1">The sequence shown here is derived from an EMBL/GenBank/DDBJ whole genome shotgun (WGS) entry which is preliminary data.</text>
</comment>
<proteinExistence type="predicted"/>
<sequence>MLEEQLSSKRLRELELKGSEAIGTSRWESRPFSALPKWKEISRRLVAFNEELASGEGWMINDVFGYHRRKQEAY</sequence>